<dbReference type="SUPFAM" id="SSF52980">
    <property type="entry name" value="Restriction endonuclease-like"/>
    <property type="match status" value="1"/>
</dbReference>
<dbReference type="GO" id="GO:0006302">
    <property type="term" value="P:double-strand break repair"/>
    <property type="evidence" value="ECO:0007669"/>
    <property type="project" value="UniProtKB-ARBA"/>
</dbReference>
<dbReference type="GO" id="GO:0005739">
    <property type="term" value="C:mitochondrion"/>
    <property type="evidence" value="ECO:0007669"/>
    <property type="project" value="UniProtKB-SubCell"/>
</dbReference>
<dbReference type="PANTHER" id="PTHR28133">
    <property type="entry name" value="REQUIRED FOR RESPIRATORY GROWTH PROTEIN 7, MITOCHONDRIAL"/>
    <property type="match status" value="1"/>
</dbReference>
<dbReference type="InterPro" id="IPR011856">
    <property type="entry name" value="tRNA_endonuc-like_dom_sf"/>
</dbReference>
<evidence type="ECO:0000256" key="3">
    <source>
        <dbReference type="SAM" id="MobiDB-lite"/>
    </source>
</evidence>
<accession>S0BE33</accession>
<reference evidence="4 5" key="1">
    <citation type="journal article" date="2013" name="MBio">
        <title>Genome sequencing of the plant pathogen Taphrina deformans, the causal agent of peach leaf curl.</title>
        <authorList>
            <person name="Cisse O.H."/>
            <person name="Almeida J.M.G.C.F."/>
            <person name="Fonseca A."/>
            <person name="Kumar A.A."/>
            <person name="Salojaervi J."/>
            <person name="Overmyer K."/>
            <person name="Hauser P.M."/>
            <person name="Pagni M."/>
        </authorList>
    </citation>
    <scope>NUCLEOTIDE SEQUENCE [LARGE SCALE GENOMIC DNA]</scope>
    <source>
        <strain evidence="5">PYCC 5710 / ATCC 11124 / CBS 356.35 / IMI 108563 / JCM 9778 / NBRC 8474</strain>
    </source>
</reference>
<organism evidence="4 5">
    <name type="scientific">Taphrina deformans (strain PYCC 5710 / ATCC 11124 / CBS 356.35 / IMI 108563 / JCM 9778 / NBRC 8474)</name>
    <name type="common">Peach leaf curl fungus</name>
    <name type="synonym">Lalaria deformans</name>
    <dbReference type="NCBI Taxonomy" id="1097556"/>
    <lineage>
        <taxon>Eukaryota</taxon>
        <taxon>Fungi</taxon>
        <taxon>Dikarya</taxon>
        <taxon>Ascomycota</taxon>
        <taxon>Taphrinomycotina</taxon>
        <taxon>Taphrinomycetes</taxon>
        <taxon>Taphrinales</taxon>
        <taxon>Taphrinaceae</taxon>
        <taxon>Taphrina</taxon>
    </lineage>
</organism>
<keyword evidence="2" id="KW-0496">Mitochondrion</keyword>
<dbReference type="Pfam" id="PF10356">
    <property type="entry name" value="RRG7"/>
    <property type="match status" value="1"/>
</dbReference>
<dbReference type="AlphaFoldDB" id="S0BE33"/>
<dbReference type="GO" id="GO:0003676">
    <property type="term" value="F:nucleic acid binding"/>
    <property type="evidence" value="ECO:0007669"/>
    <property type="project" value="InterPro"/>
</dbReference>
<evidence type="ECO:0000313" key="4">
    <source>
        <dbReference type="EMBL" id="CCG81313.1"/>
    </source>
</evidence>
<evidence type="ECO:0000313" key="5">
    <source>
        <dbReference type="Proteomes" id="UP000013776"/>
    </source>
</evidence>
<protein>
    <submittedName>
        <fullName evidence="4">Uncharacterized protein C824.03c, mitochondrial</fullName>
    </submittedName>
</protein>
<dbReference type="OrthoDB" id="20734at2759"/>
<name>S0BE33_TAPDE</name>
<dbReference type="EMBL" id="CAHR02000035">
    <property type="protein sequence ID" value="CCG81313.1"/>
    <property type="molecule type" value="Genomic_DNA"/>
</dbReference>
<evidence type="ECO:0000256" key="2">
    <source>
        <dbReference type="ARBA" id="ARBA00023128"/>
    </source>
</evidence>
<dbReference type="eggNOG" id="ENOG502S6ZS">
    <property type="taxonomic scope" value="Eukaryota"/>
</dbReference>
<dbReference type="InterPro" id="IPR018828">
    <property type="entry name" value="RRG7"/>
</dbReference>
<proteinExistence type="predicted"/>
<feature type="region of interest" description="Disordered" evidence="3">
    <location>
        <begin position="24"/>
        <end position="61"/>
    </location>
</feature>
<dbReference type="Gene3D" id="3.40.1350.10">
    <property type="match status" value="1"/>
</dbReference>
<dbReference type="Proteomes" id="UP000013776">
    <property type="component" value="Unassembled WGS sequence"/>
</dbReference>
<keyword evidence="5" id="KW-1185">Reference proteome</keyword>
<comment type="subcellular location">
    <subcellularLocation>
        <location evidence="1">Mitochondrion</location>
    </subcellularLocation>
</comment>
<gene>
    <name evidence="4" type="ORF">TAPDE_001125</name>
</gene>
<comment type="caution">
    <text evidence="4">The sequence shown here is derived from an EMBL/GenBank/DDBJ whole genome shotgun (WGS) entry which is preliminary data.</text>
</comment>
<sequence length="244" mass="27402">MWDTMLPRVAQLSTRRSGTIPISLKQGHQRAHISSDTTTKIKDRPTPNLKPKRKQSGQHDSLESFINHTSIQKSDLTSTVYRGTLFEYTVLEALAPLSFRIHRTGGADDKGVDLRGTWVFPDREPVPVVIQCKNETKKVGPRYIREMCGIPASPETVLVLASTSQYTPKALQFFMASQRPICLFVIESFDQGGTMKQLIWNNAASTTLSGLEVRAFHEKEEIRLRVMYNNKSLKPSKPRSSGDG</sequence>
<evidence type="ECO:0000256" key="1">
    <source>
        <dbReference type="ARBA" id="ARBA00004173"/>
    </source>
</evidence>
<dbReference type="PANTHER" id="PTHR28133:SF1">
    <property type="entry name" value="REQUIRED FOR RESPIRATORY GROWTH PROTEIN 7, MITOCHONDRIAL"/>
    <property type="match status" value="1"/>
</dbReference>
<dbReference type="InterPro" id="IPR011335">
    <property type="entry name" value="Restrct_endonuc-II-like"/>
</dbReference>